<keyword evidence="17" id="KW-1185">Reference proteome</keyword>
<dbReference type="SUPFAM" id="SSF53187">
    <property type="entry name" value="Zn-dependent exopeptidases"/>
    <property type="match status" value="1"/>
</dbReference>
<dbReference type="SMART" id="SM00631">
    <property type="entry name" value="Zn_pept"/>
    <property type="match status" value="1"/>
</dbReference>
<dbReference type="PRINTS" id="PR00765">
    <property type="entry name" value="CRBOXYPTASEA"/>
</dbReference>
<dbReference type="InterPro" id="IPR050753">
    <property type="entry name" value="Peptidase_M14_domain"/>
</dbReference>
<dbReference type="Gene3D" id="3.40.630.10">
    <property type="entry name" value="Zn peptidases"/>
    <property type="match status" value="1"/>
</dbReference>
<dbReference type="Pfam" id="PF13620">
    <property type="entry name" value="CarboxypepD_reg"/>
    <property type="match status" value="1"/>
</dbReference>
<evidence type="ECO:0000256" key="6">
    <source>
        <dbReference type="ARBA" id="ARBA00022670"/>
    </source>
</evidence>
<evidence type="ECO:0000256" key="5">
    <source>
        <dbReference type="ARBA" id="ARBA00022645"/>
    </source>
</evidence>
<dbReference type="PROSITE" id="PS00133">
    <property type="entry name" value="CARBOXYPEPT_ZN_2"/>
    <property type="match status" value="1"/>
</dbReference>
<evidence type="ECO:0000256" key="13">
    <source>
        <dbReference type="PROSITE-ProRule" id="PRU01379"/>
    </source>
</evidence>
<dbReference type="FunFam" id="3.40.630.10:FF:000013">
    <property type="entry name" value="carboxypeptidase N catalytic chain"/>
    <property type="match status" value="1"/>
</dbReference>
<sequence length="472" mass="53847">MWKTVLLLVLPFVFVTCEFKFKHHNNDELREILDDVHRKCPLITNVYSLSMTSVRGIPLYVIEFSSNPGHHQLYVPEFKYIANMHGNEVLGREMLLKLADYLCEKYNEGDPLIKKLIHSTRIHLLPSMNPDGWQVATESGGKDFLIGRTNNNSVDLNRNFPDLDRIAFINEDTSAETNNHLLPLVDRLSQPLQPETKAVIRWIMSIPFVLSANLHGGDLVANYPYDESRTGALTEYSISPDDHTFRHLAQEYSTHHADMSNANRDGCGFDGYNFGKQGGITNGAAWYSIDGGMQDFNYLSSNDFEITIEMGCEKYPPAEKLPLEWERNKDALINFMWQAHIGVKGQVRDAVTGQPISNAIIHVRNVTEGRHDEIMHDVTSVHGGDYYRLLTPGDYEITAYQEGYIPKTQQISVTNQPYEEAKKVDFDLPPQLPAPSDIAGNADYEQFQYDENSKSLRKKWSFNKYLKNYNSI</sequence>
<dbReference type="GO" id="GO:0008270">
    <property type="term" value="F:zinc ion binding"/>
    <property type="evidence" value="ECO:0007669"/>
    <property type="project" value="InterPro"/>
</dbReference>
<dbReference type="InterPro" id="IPR008969">
    <property type="entry name" value="CarboxyPept-like_regulatory"/>
</dbReference>
<evidence type="ECO:0000256" key="3">
    <source>
        <dbReference type="ARBA" id="ARBA00005988"/>
    </source>
</evidence>
<organism evidence="16 17">
    <name type="scientific">Rhynocoris fuscipes</name>
    <dbReference type="NCBI Taxonomy" id="488301"/>
    <lineage>
        <taxon>Eukaryota</taxon>
        <taxon>Metazoa</taxon>
        <taxon>Ecdysozoa</taxon>
        <taxon>Arthropoda</taxon>
        <taxon>Hexapoda</taxon>
        <taxon>Insecta</taxon>
        <taxon>Pterygota</taxon>
        <taxon>Neoptera</taxon>
        <taxon>Paraneoptera</taxon>
        <taxon>Hemiptera</taxon>
        <taxon>Heteroptera</taxon>
        <taxon>Panheteroptera</taxon>
        <taxon>Cimicomorpha</taxon>
        <taxon>Reduviidae</taxon>
        <taxon>Harpactorinae</taxon>
        <taxon>Harpactorini</taxon>
        <taxon>Rhynocoris</taxon>
    </lineage>
</organism>
<dbReference type="Pfam" id="PF00246">
    <property type="entry name" value="Peptidase_M14"/>
    <property type="match status" value="1"/>
</dbReference>
<protein>
    <recommendedName>
        <fullName evidence="15">Peptidase M14 domain-containing protein</fullName>
    </recommendedName>
</protein>
<keyword evidence="6" id="KW-0645">Protease</keyword>
<reference evidence="16 17" key="1">
    <citation type="submission" date="2022-12" db="EMBL/GenBank/DDBJ databases">
        <title>Chromosome-level genome assembly of true bugs.</title>
        <authorList>
            <person name="Ma L."/>
            <person name="Li H."/>
        </authorList>
    </citation>
    <scope>NUCLEOTIDE SEQUENCE [LARGE SCALE GENOMIC DNA]</scope>
    <source>
        <strain evidence="16">Lab_2022b</strain>
    </source>
</reference>
<feature type="chain" id="PRO_5043957076" description="Peptidase M14 domain-containing protein" evidence="14">
    <location>
        <begin position="18"/>
        <end position="472"/>
    </location>
</feature>
<dbReference type="Gene3D" id="2.60.40.1120">
    <property type="entry name" value="Carboxypeptidase-like, regulatory domain"/>
    <property type="match status" value="1"/>
</dbReference>
<dbReference type="PROSITE" id="PS00132">
    <property type="entry name" value="CARBOXYPEPT_ZN_1"/>
    <property type="match status" value="1"/>
</dbReference>
<dbReference type="SUPFAM" id="SSF49464">
    <property type="entry name" value="Carboxypeptidase regulatory domain-like"/>
    <property type="match status" value="1"/>
</dbReference>
<dbReference type="CDD" id="cd11308">
    <property type="entry name" value="Peptidase_M14NE-CP-C_like"/>
    <property type="match status" value="1"/>
</dbReference>
<name>A0AAW1DCC0_9HEMI</name>
<evidence type="ECO:0000256" key="10">
    <source>
        <dbReference type="ARBA" id="ARBA00022833"/>
    </source>
</evidence>
<dbReference type="InterPro" id="IPR057246">
    <property type="entry name" value="CARBOXYPEPT_ZN_1"/>
</dbReference>
<keyword evidence="4" id="KW-0964">Secreted</keyword>
<evidence type="ECO:0000256" key="2">
    <source>
        <dbReference type="ARBA" id="ARBA00004613"/>
    </source>
</evidence>
<dbReference type="CDD" id="cd03858">
    <property type="entry name" value="M14_CP_N-E_like"/>
    <property type="match status" value="1"/>
</dbReference>
<dbReference type="PROSITE" id="PS52035">
    <property type="entry name" value="PEPTIDASE_M14"/>
    <property type="match status" value="1"/>
</dbReference>
<keyword evidence="11" id="KW-0482">Metalloprotease</keyword>
<keyword evidence="8 14" id="KW-0732">Signal</keyword>
<evidence type="ECO:0000256" key="14">
    <source>
        <dbReference type="SAM" id="SignalP"/>
    </source>
</evidence>
<keyword evidence="5" id="KW-0121">Carboxypeptidase</keyword>
<dbReference type="GO" id="GO:0004181">
    <property type="term" value="F:metallocarboxypeptidase activity"/>
    <property type="evidence" value="ECO:0007669"/>
    <property type="project" value="InterPro"/>
</dbReference>
<dbReference type="Proteomes" id="UP001461498">
    <property type="component" value="Unassembled WGS sequence"/>
</dbReference>
<comment type="cofactor">
    <cofactor evidence="1">
        <name>Zn(2+)</name>
        <dbReference type="ChEBI" id="CHEBI:29105"/>
    </cofactor>
</comment>
<evidence type="ECO:0000256" key="11">
    <source>
        <dbReference type="ARBA" id="ARBA00023049"/>
    </source>
</evidence>
<keyword evidence="12" id="KW-0325">Glycoprotein</keyword>
<dbReference type="InterPro" id="IPR000834">
    <property type="entry name" value="Peptidase_M14"/>
</dbReference>
<evidence type="ECO:0000256" key="1">
    <source>
        <dbReference type="ARBA" id="ARBA00001947"/>
    </source>
</evidence>
<evidence type="ECO:0000256" key="4">
    <source>
        <dbReference type="ARBA" id="ARBA00022525"/>
    </source>
</evidence>
<dbReference type="GO" id="GO:0006518">
    <property type="term" value="P:peptide metabolic process"/>
    <property type="evidence" value="ECO:0007669"/>
    <property type="project" value="TreeGrafter"/>
</dbReference>
<dbReference type="EMBL" id="JAPXFL010000004">
    <property type="protein sequence ID" value="KAK9507755.1"/>
    <property type="molecule type" value="Genomic_DNA"/>
</dbReference>
<evidence type="ECO:0000256" key="7">
    <source>
        <dbReference type="ARBA" id="ARBA00022723"/>
    </source>
</evidence>
<dbReference type="FunFam" id="2.60.40.1120:FF:000019">
    <property type="entry name" value="Carboxypeptidase D"/>
    <property type="match status" value="1"/>
</dbReference>
<feature type="signal peptide" evidence="14">
    <location>
        <begin position="1"/>
        <end position="17"/>
    </location>
</feature>
<keyword evidence="10" id="KW-0862">Zinc</keyword>
<evidence type="ECO:0000259" key="15">
    <source>
        <dbReference type="PROSITE" id="PS52035"/>
    </source>
</evidence>
<evidence type="ECO:0000256" key="12">
    <source>
        <dbReference type="ARBA" id="ARBA00023180"/>
    </source>
</evidence>
<dbReference type="GO" id="GO:0016485">
    <property type="term" value="P:protein processing"/>
    <property type="evidence" value="ECO:0007669"/>
    <property type="project" value="TreeGrafter"/>
</dbReference>
<keyword evidence="9" id="KW-0378">Hydrolase</keyword>
<evidence type="ECO:0000256" key="9">
    <source>
        <dbReference type="ARBA" id="ARBA00022801"/>
    </source>
</evidence>
<gene>
    <name evidence="16" type="ORF">O3M35_007539</name>
</gene>
<dbReference type="GO" id="GO:0005615">
    <property type="term" value="C:extracellular space"/>
    <property type="evidence" value="ECO:0007669"/>
    <property type="project" value="TreeGrafter"/>
</dbReference>
<evidence type="ECO:0000256" key="8">
    <source>
        <dbReference type="ARBA" id="ARBA00022729"/>
    </source>
</evidence>
<feature type="active site" description="Proton donor/acceptor" evidence="13">
    <location>
        <position position="309"/>
    </location>
</feature>
<evidence type="ECO:0000313" key="17">
    <source>
        <dbReference type="Proteomes" id="UP001461498"/>
    </source>
</evidence>
<comment type="subcellular location">
    <subcellularLocation>
        <location evidence="2">Secreted</location>
    </subcellularLocation>
</comment>
<comment type="caution">
    <text evidence="16">The sequence shown here is derived from an EMBL/GenBank/DDBJ whole genome shotgun (WGS) entry which is preliminary data.</text>
</comment>
<dbReference type="AlphaFoldDB" id="A0AAW1DCC0"/>
<accession>A0AAW1DCC0</accession>
<dbReference type="PANTHER" id="PTHR11532">
    <property type="entry name" value="PROTEASE M14 CARBOXYPEPTIDASE"/>
    <property type="match status" value="1"/>
</dbReference>
<feature type="domain" description="Peptidase M14" evidence="15">
    <location>
        <begin position="22"/>
        <end position="339"/>
    </location>
</feature>
<dbReference type="PANTHER" id="PTHR11532:SF93">
    <property type="entry name" value="CARBOXYPEPTIDASE E"/>
    <property type="match status" value="1"/>
</dbReference>
<keyword evidence="7" id="KW-0479">Metal-binding</keyword>
<proteinExistence type="inferred from homology"/>
<comment type="similarity">
    <text evidence="3 13">Belongs to the peptidase M14 family.</text>
</comment>
<evidence type="ECO:0000313" key="16">
    <source>
        <dbReference type="EMBL" id="KAK9507755.1"/>
    </source>
</evidence>
<dbReference type="InterPro" id="IPR057247">
    <property type="entry name" value="CARBOXYPEPT_ZN_2"/>
</dbReference>